<reference evidence="1" key="1">
    <citation type="submission" date="2020-02" db="EMBL/GenBank/DDBJ databases">
        <authorList>
            <person name="Meier V. D."/>
        </authorList>
    </citation>
    <scope>NUCLEOTIDE SEQUENCE</scope>
    <source>
        <strain evidence="1">AVDCRST_MAG93</strain>
    </source>
</reference>
<gene>
    <name evidence="1" type="ORF">AVDCRST_MAG93-8982</name>
</gene>
<organism evidence="1">
    <name type="scientific">uncultured Chloroflexia bacterium</name>
    <dbReference type="NCBI Taxonomy" id="1672391"/>
    <lineage>
        <taxon>Bacteria</taxon>
        <taxon>Bacillati</taxon>
        <taxon>Chloroflexota</taxon>
        <taxon>Chloroflexia</taxon>
        <taxon>environmental samples</taxon>
    </lineage>
</organism>
<name>A0A6J4N9Y7_9CHLR</name>
<evidence type="ECO:0000313" key="1">
    <source>
        <dbReference type="EMBL" id="CAA9378250.1"/>
    </source>
</evidence>
<accession>A0A6J4N9Y7</accession>
<proteinExistence type="predicted"/>
<protein>
    <submittedName>
        <fullName evidence="1">Uncharacterized protein</fullName>
    </submittedName>
</protein>
<dbReference type="AlphaFoldDB" id="A0A6J4N9Y7"/>
<dbReference type="EMBL" id="CADCTR010003013">
    <property type="protein sequence ID" value="CAA9378250.1"/>
    <property type="molecule type" value="Genomic_DNA"/>
</dbReference>
<sequence>MPIVRHCLASAAAFDVEQVAHSRILPASFDALCDAELPIVQVPLVVENAIADEAVDGTPILDVDGIVAAATDDAVQLSLFGNAMPTLPRRPRSAHGATVVQVATM</sequence>